<dbReference type="AlphaFoldDB" id="A0A0P1ATE5"/>
<keyword evidence="2" id="KW-1185">Reference proteome</keyword>
<dbReference type="Proteomes" id="UP000054928">
    <property type="component" value="Unassembled WGS sequence"/>
</dbReference>
<sequence>MLTIQKEVFRSSNFHFDERSTDLKQRSASLPTQYTAEYRTRQVVLRTVHQPNNYIYPLIEFFALK</sequence>
<accession>A0A0P1ATE5</accession>
<dbReference type="RefSeq" id="XP_036263322.1">
    <property type="nucleotide sequence ID" value="XM_036407636.1"/>
</dbReference>
<proteinExistence type="predicted"/>
<dbReference type="EMBL" id="CCYD01001336">
    <property type="protein sequence ID" value="CEG44924.1"/>
    <property type="molecule type" value="Genomic_DNA"/>
</dbReference>
<reference evidence="2" key="1">
    <citation type="submission" date="2014-09" db="EMBL/GenBank/DDBJ databases">
        <authorList>
            <person name="Sharma Rahul"/>
            <person name="Thines Marco"/>
        </authorList>
    </citation>
    <scope>NUCLEOTIDE SEQUENCE [LARGE SCALE GENOMIC DNA]</scope>
</reference>
<protein>
    <submittedName>
        <fullName evidence="1">Uncharacterized protein</fullName>
    </submittedName>
</protein>
<evidence type="ECO:0000313" key="1">
    <source>
        <dbReference type="EMBL" id="CEG44924.1"/>
    </source>
</evidence>
<dbReference type="GeneID" id="59052614"/>
<organism evidence="1 2">
    <name type="scientific">Plasmopara halstedii</name>
    <name type="common">Downy mildew of sunflower</name>
    <dbReference type="NCBI Taxonomy" id="4781"/>
    <lineage>
        <taxon>Eukaryota</taxon>
        <taxon>Sar</taxon>
        <taxon>Stramenopiles</taxon>
        <taxon>Oomycota</taxon>
        <taxon>Peronosporomycetes</taxon>
        <taxon>Peronosporales</taxon>
        <taxon>Peronosporaceae</taxon>
        <taxon>Plasmopara</taxon>
    </lineage>
</organism>
<name>A0A0P1ATE5_PLAHL</name>
<evidence type="ECO:0000313" key="2">
    <source>
        <dbReference type="Proteomes" id="UP000054928"/>
    </source>
</evidence>